<proteinExistence type="predicted"/>
<dbReference type="SUPFAM" id="SSF51735">
    <property type="entry name" value="NAD(P)-binding Rossmann-fold domains"/>
    <property type="match status" value="1"/>
</dbReference>
<dbReference type="Gene3D" id="3.40.50.720">
    <property type="entry name" value="NAD(P)-binding Rossmann-like Domain"/>
    <property type="match status" value="1"/>
</dbReference>
<evidence type="ECO:0000313" key="3">
    <source>
        <dbReference type="EMBL" id="ONG40072.1"/>
    </source>
</evidence>
<evidence type="ECO:0000313" key="4">
    <source>
        <dbReference type="Proteomes" id="UP000192132"/>
    </source>
</evidence>
<dbReference type="Pfam" id="PF01370">
    <property type="entry name" value="Epimerase"/>
    <property type="match status" value="1"/>
</dbReference>
<dbReference type="OrthoDB" id="9778052at2"/>
<dbReference type="InterPro" id="IPR050425">
    <property type="entry name" value="NAD(P)_dehydrat-like"/>
</dbReference>
<comment type="caution">
    <text evidence="3">The sequence shown here is derived from an EMBL/GenBank/DDBJ whole genome shotgun (WGS) entry which is preliminary data.</text>
</comment>
<dbReference type="InterPro" id="IPR001509">
    <property type="entry name" value="Epimerase_deHydtase"/>
</dbReference>
<name>A0A1S8CU76_9GAMM</name>
<dbReference type="PANTHER" id="PTHR10366">
    <property type="entry name" value="NAD DEPENDENT EPIMERASE/DEHYDRATASE"/>
    <property type="match status" value="1"/>
</dbReference>
<dbReference type="AlphaFoldDB" id="A0A1S8CU76"/>
<evidence type="ECO:0000256" key="1">
    <source>
        <dbReference type="ARBA" id="ARBA00023002"/>
    </source>
</evidence>
<evidence type="ECO:0000259" key="2">
    <source>
        <dbReference type="Pfam" id="PF01370"/>
    </source>
</evidence>
<dbReference type="CDD" id="cd05227">
    <property type="entry name" value="AR_SDR_e"/>
    <property type="match status" value="1"/>
</dbReference>
<dbReference type="InterPro" id="IPR036291">
    <property type="entry name" value="NAD(P)-bd_dom_sf"/>
</dbReference>
<dbReference type="STRING" id="1907941.BKE30_07800"/>
<accession>A0A1S8CU76</accession>
<organism evidence="3 4">
    <name type="scientific">Alkanindiges hydrocarboniclasticus</name>
    <dbReference type="NCBI Taxonomy" id="1907941"/>
    <lineage>
        <taxon>Bacteria</taxon>
        <taxon>Pseudomonadati</taxon>
        <taxon>Pseudomonadota</taxon>
        <taxon>Gammaproteobacteria</taxon>
        <taxon>Moraxellales</taxon>
        <taxon>Moraxellaceae</taxon>
        <taxon>Alkanindiges</taxon>
    </lineage>
</organism>
<protein>
    <submittedName>
        <fullName evidence="3">Diaminohydroxyphosphoribosylaminopyrimidine deaminase</fullName>
    </submittedName>
</protein>
<dbReference type="RefSeq" id="WP_076878074.1">
    <property type="nucleotide sequence ID" value="NZ_MLCN01000018.1"/>
</dbReference>
<keyword evidence="1" id="KW-0560">Oxidoreductase</keyword>
<dbReference type="Proteomes" id="UP000192132">
    <property type="component" value="Unassembled WGS sequence"/>
</dbReference>
<dbReference type="PANTHER" id="PTHR10366:SF812">
    <property type="entry name" value="VPS9 DOMAIN-CONTAINING PROTEIN"/>
    <property type="match status" value="1"/>
</dbReference>
<dbReference type="FunFam" id="3.40.50.720:FF:000336">
    <property type="entry name" value="Aldehyde reductase"/>
    <property type="match status" value="1"/>
</dbReference>
<feature type="domain" description="NAD-dependent epimerase/dehydratase" evidence="2">
    <location>
        <begin position="7"/>
        <end position="247"/>
    </location>
</feature>
<sequence>MDKSKPVCVTGASGYIASWIVKYLLEDGFTVHATVRNPDNAKSVAHLKKAAEGATGTLRLFAADLLQPGSFKPAIEGCELVIHTASPFIIKGFKDAQTALVKPAVEGTENVLRSCNEVSTVKRVVLTSSVASIFGDNIEIEETPNGIFTEQDWNNTSSITHQPYSFSKVAAERKAWQIHDQQPKHAKQWDLVTINPSLVLGPALTRQTQSTSISVMQDLGSGKQLTGVPDLEFGLVDVREVARAHIQAGFIPKAEGRYIVSEGTYSLLTIAEILKKRFPKYPLPRTLLPKALVWLVGPIAAGVSRRFVKLNVGYSIGFDNARSRHTLQLHYRPIEETLQQHFQQMIDDGLLKKR</sequence>
<gene>
    <name evidence="3" type="ORF">BKE30_07800</name>
</gene>
<dbReference type="GO" id="GO:0016616">
    <property type="term" value="F:oxidoreductase activity, acting on the CH-OH group of donors, NAD or NADP as acceptor"/>
    <property type="evidence" value="ECO:0007669"/>
    <property type="project" value="TreeGrafter"/>
</dbReference>
<keyword evidence="4" id="KW-1185">Reference proteome</keyword>
<dbReference type="EMBL" id="MLCN01000018">
    <property type="protein sequence ID" value="ONG40072.1"/>
    <property type="molecule type" value="Genomic_DNA"/>
</dbReference>
<reference evidence="3 4" key="1">
    <citation type="submission" date="2016-10" db="EMBL/GenBank/DDBJ databases">
        <title>Draft Genome sequence of Alkanindiges sp. strain H1.</title>
        <authorList>
            <person name="Subhash Y."/>
            <person name="Lee S."/>
        </authorList>
    </citation>
    <scope>NUCLEOTIDE SEQUENCE [LARGE SCALE GENOMIC DNA]</scope>
    <source>
        <strain evidence="3 4">H1</strain>
    </source>
</reference>